<keyword evidence="4 5" id="KW-0472">Membrane</keyword>
<evidence type="ECO:0000313" key="7">
    <source>
        <dbReference type="Proteomes" id="UP000255233"/>
    </source>
</evidence>
<sequence>MIPFILILASALCVKGVINKTRARLAGRKGCRFFQPLLTVGVLLGKGEIYSTSSTWLTRVAPAVYLASALAAALLLPLGVFPAVVSFDGDFILFAYLLAFGKLALVLAAMESGSSFQGMGSAREVLFSMLVEPCFFLLVGTLAMVTGCGSFSAIFAKFDNMSVNLLMLSLILAYGFLNVALVENGRVPVDDTRTHLELTMVHEAMVLDLSGVDLAFVQMGSWLKLSIWGMLAVNALIPARTTGWPLILWFAAAMTAYGAVIGLIESLMARNRMTKNATYLVTVSAIGLLGFTVAFVLMTSGL</sequence>
<keyword evidence="2 5" id="KW-0812">Transmembrane</keyword>
<dbReference type="InterPro" id="IPR052561">
    <property type="entry name" value="ComplexI_Subunit1"/>
</dbReference>
<dbReference type="GO" id="GO:0005886">
    <property type="term" value="C:plasma membrane"/>
    <property type="evidence" value="ECO:0007669"/>
    <property type="project" value="TreeGrafter"/>
</dbReference>
<evidence type="ECO:0000256" key="4">
    <source>
        <dbReference type="ARBA" id="ARBA00023136"/>
    </source>
</evidence>
<dbReference type="Pfam" id="PF00146">
    <property type="entry name" value="NADHdh"/>
    <property type="match status" value="1"/>
</dbReference>
<dbReference type="EMBL" id="UGVL01000001">
    <property type="protein sequence ID" value="SUE33978.1"/>
    <property type="molecule type" value="Genomic_DNA"/>
</dbReference>
<dbReference type="STRING" id="880526.GCA_000427365_00250"/>
<evidence type="ECO:0000256" key="5">
    <source>
        <dbReference type="SAM" id="Phobius"/>
    </source>
</evidence>
<organism evidence="6 7">
    <name type="scientific">Rikenella microfusus</name>
    <dbReference type="NCBI Taxonomy" id="28139"/>
    <lineage>
        <taxon>Bacteria</taxon>
        <taxon>Pseudomonadati</taxon>
        <taxon>Bacteroidota</taxon>
        <taxon>Bacteroidia</taxon>
        <taxon>Bacteroidales</taxon>
        <taxon>Rikenellaceae</taxon>
        <taxon>Rikenella</taxon>
    </lineage>
</organism>
<feature type="transmembrane region" description="Helical" evidence="5">
    <location>
        <begin position="243"/>
        <end position="264"/>
    </location>
</feature>
<dbReference type="AlphaFoldDB" id="A0A379MQS2"/>
<dbReference type="EC" id="1.-.-.-" evidence="6"/>
<dbReference type="RefSeq" id="WP_051214204.1">
    <property type="nucleotide sequence ID" value="NZ_CANTWR010000006.1"/>
</dbReference>
<feature type="transmembrane region" description="Helical" evidence="5">
    <location>
        <begin position="91"/>
        <end position="110"/>
    </location>
</feature>
<feature type="transmembrane region" description="Helical" evidence="5">
    <location>
        <begin position="130"/>
        <end position="155"/>
    </location>
</feature>
<dbReference type="PANTHER" id="PTHR43359">
    <property type="entry name" value="FORMATE HYDROGENLYASE SUBUNIT 4"/>
    <property type="match status" value="1"/>
</dbReference>
<keyword evidence="3 5" id="KW-1133">Transmembrane helix</keyword>
<feature type="transmembrane region" description="Helical" evidence="5">
    <location>
        <begin position="276"/>
        <end position="298"/>
    </location>
</feature>
<evidence type="ECO:0000256" key="3">
    <source>
        <dbReference type="ARBA" id="ARBA00022989"/>
    </source>
</evidence>
<feature type="transmembrane region" description="Helical" evidence="5">
    <location>
        <begin position="63"/>
        <end position="85"/>
    </location>
</feature>
<protein>
    <submittedName>
        <fullName evidence="6">Hydrogenase-4 component C</fullName>
        <ecNumber evidence="6">1.-.-.-</ecNumber>
    </submittedName>
</protein>
<accession>A0A379MQS2</accession>
<dbReference type="GO" id="GO:0016491">
    <property type="term" value="F:oxidoreductase activity"/>
    <property type="evidence" value="ECO:0007669"/>
    <property type="project" value="UniProtKB-KW"/>
</dbReference>
<evidence type="ECO:0000256" key="2">
    <source>
        <dbReference type="ARBA" id="ARBA00022692"/>
    </source>
</evidence>
<feature type="transmembrane region" description="Helical" evidence="5">
    <location>
        <begin position="161"/>
        <end position="183"/>
    </location>
</feature>
<comment type="subcellular location">
    <subcellularLocation>
        <location evidence="1">Membrane</location>
        <topology evidence="1">Multi-pass membrane protein</topology>
    </subcellularLocation>
</comment>
<proteinExistence type="predicted"/>
<reference evidence="6 7" key="1">
    <citation type="submission" date="2018-06" db="EMBL/GenBank/DDBJ databases">
        <authorList>
            <consortium name="Pathogen Informatics"/>
            <person name="Doyle S."/>
        </authorList>
    </citation>
    <scope>NUCLEOTIDE SEQUENCE [LARGE SCALE GENOMIC DNA]</scope>
    <source>
        <strain evidence="6 7">NCTC11190</strain>
    </source>
</reference>
<dbReference type="PANTHER" id="PTHR43359:SF1">
    <property type="entry name" value="FORMATE HYDROGENLYASE SUBUNIT 4-RELATED"/>
    <property type="match status" value="1"/>
</dbReference>
<dbReference type="InterPro" id="IPR001694">
    <property type="entry name" value="NADH_UbQ_OxRdtase_su1/FPO"/>
</dbReference>
<evidence type="ECO:0000256" key="1">
    <source>
        <dbReference type="ARBA" id="ARBA00004141"/>
    </source>
</evidence>
<keyword evidence="7" id="KW-1185">Reference proteome</keyword>
<keyword evidence="6" id="KW-0560">Oxidoreductase</keyword>
<gene>
    <name evidence="6" type="primary">hyfC</name>
    <name evidence="6" type="ORF">NCTC11190_01195</name>
</gene>
<dbReference type="Proteomes" id="UP000255233">
    <property type="component" value="Unassembled WGS sequence"/>
</dbReference>
<name>A0A379MQS2_9BACT</name>
<evidence type="ECO:0000313" key="6">
    <source>
        <dbReference type="EMBL" id="SUE33978.1"/>
    </source>
</evidence>